<evidence type="ECO:0000313" key="2">
    <source>
        <dbReference type="EMBL" id="CAG9800800.1"/>
    </source>
</evidence>
<feature type="signal peptide" evidence="1">
    <location>
        <begin position="1"/>
        <end position="19"/>
    </location>
</feature>
<reference evidence="2" key="1">
    <citation type="submission" date="2022-01" db="EMBL/GenBank/DDBJ databases">
        <authorList>
            <person name="King R."/>
        </authorList>
    </citation>
    <scope>NUCLEOTIDE SEQUENCE</scope>
</reference>
<name>A0A9N9RPZ1_9DIPT</name>
<sequence length="218" mass="24896">MLKIIAALIFVTNCAICSSHIESINHFQSGNENSLYKDFCDFVDILPIDDIRNLTKHFYANDEEMRESYDYLRSDGYKLIVDRLSQVTILRKFSSFLNDTGVNLSEFEKKIERIVLTNEETESIVVNENGNSLGGIDAYFSECLLLIPQDEVLTTFFAKMEQSNAFSSFLEKLSTSDYADVMTNLQQSQGLQMLYFDLASHGIDILEWGKSIKGFFGY</sequence>
<dbReference type="Pfam" id="PF06757">
    <property type="entry name" value="Ins_allergen_rp"/>
    <property type="match status" value="1"/>
</dbReference>
<proteinExistence type="predicted"/>
<feature type="chain" id="PRO_5040303989" evidence="1">
    <location>
        <begin position="20"/>
        <end position="218"/>
    </location>
</feature>
<dbReference type="OrthoDB" id="7882129at2759"/>
<evidence type="ECO:0000256" key="1">
    <source>
        <dbReference type="SAM" id="SignalP"/>
    </source>
</evidence>
<keyword evidence="1" id="KW-0732">Signal</keyword>
<dbReference type="InterPro" id="IPR010629">
    <property type="entry name" value="Ins_allergen"/>
</dbReference>
<evidence type="ECO:0000313" key="3">
    <source>
        <dbReference type="Proteomes" id="UP001153620"/>
    </source>
</evidence>
<gene>
    <name evidence="2" type="ORF">CHIRRI_LOCUS3738</name>
</gene>
<organism evidence="2 3">
    <name type="scientific">Chironomus riparius</name>
    <dbReference type="NCBI Taxonomy" id="315576"/>
    <lineage>
        <taxon>Eukaryota</taxon>
        <taxon>Metazoa</taxon>
        <taxon>Ecdysozoa</taxon>
        <taxon>Arthropoda</taxon>
        <taxon>Hexapoda</taxon>
        <taxon>Insecta</taxon>
        <taxon>Pterygota</taxon>
        <taxon>Neoptera</taxon>
        <taxon>Endopterygota</taxon>
        <taxon>Diptera</taxon>
        <taxon>Nematocera</taxon>
        <taxon>Chironomoidea</taxon>
        <taxon>Chironomidae</taxon>
        <taxon>Chironominae</taxon>
        <taxon>Chironomus</taxon>
    </lineage>
</organism>
<dbReference type="AlphaFoldDB" id="A0A9N9RPZ1"/>
<dbReference type="EMBL" id="OU895877">
    <property type="protein sequence ID" value="CAG9800800.1"/>
    <property type="molecule type" value="Genomic_DNA"/>
</dbReference>
<reference evidence="2" key="2">
    <citation type="submission" date="2022-10" db="EMBL/GenBank/DDBJ databases">
        <authorList>
            <consortium name="ENA_rothamsted_submissions"/>
            <consortium name="culmorum"/>
            <person name="King R."/>
        </authorList>
    </citation>
    <scope>NUCLEOTIDE SEQUENCE</scope>
</reference>
<accession>A0A9N9RPZ1</accession>
<keyword evidence="3" id="KW-1185">Reference proteome</keyword>
<dbReference type="Proteomes" id="UP001153620">
    <property type="component" value="Chromosome 1"/>
</dbReference>
<dbReference type="PANTHER" id="PTHR21163:SF1">
    <property type="entry name" value="PROTEIN G12"/>
    <property type="match status" value="1"/>
</dbReference>
<dbReference type="PANTHER" id="PTHR21163">
    <property type="entry name" value="PROTEIN G12"/>
    <property type="match status" value="1"/>
</dbReference>
<protein>
    <submittedName>
        <fullName evidence="2">Uncharacterized protein</fullName>
    </submittedName>
</protein>